<dbReference type="AlphaFoldDB" id="A0A3E0HI99"/>
<evidence type="ECO:0000313" key="2">
    <source>
        <dbReference type="EMBL" id="REH46214.1"/>
    </source>
</evidence>
<gene>
    <name evidence="2" type="ORF">BCF44_107347</name>
</gene>
<dbReference type="EMBL" id="QUNO01000007">
    <property type="protein sequence ID" value="REH46214.1"/>
    <property type="molecule type" value="Genomic_DNA"/>
</dbReference>
<dbReference type="InterPro" id="IPR025847">
    <property type="entry name" value="MEDS_domain"/>
</dbReference>
<proteinExistence type="predicted"/>
<protein>
    <submittedName>
        <fullName evidence="2">DcmR-like sensory protein</fullName>
    </submittedName>
</protein>
<reference evidence="2 3" key="1">
    <citation type="submission" date="2018-08" db="EMBL/GenBank/DDBJ databases">
        <title>Genomic Encyclopedia of Archaeal and Bacterial Type Strains, Phase II (KMG-II): from individual species to whole genera.</title>
        <authorList>
            <person name="Goeker M."/>
        </authorList>
    </citation>
    <scope>NUCLEOTIDE SEQUENCE [LARGE SCALE GENOMIC DNA]</scope>
    <source>
        <strain evidence="2 3">DSM 45791</strain>
    </source>
</reference>
<evidence type="ECO:0000313" key="3">
    <source>
        <dbReference type="Proteomes" id="UP000256269"/>
    </source>
</evidence>
<feature type="domain" description="MEDS" evidence="1">
    <location>
        <begin position="8"/>
        <end position="171"/>
    </location>
</feature>
<accession>A0A3E0HI99</accession>
<evidence type="ECO:0000259" key="1">
    <source>
        <dbReference type="Pfam" id="PF14417"/>
    </source>
</evidence>
<organism evidence="2 3">
    <name type="scientific">Kutzneria buriramensis</name>
    <dbReference type="NCBI Taxonomy" id="1045776"/>
    <lineage>
        <taxon>Bacteria</taxon>
        <taxon>Bacillati</taxon>
        <taxon>Actinomycetota</taxon>
        <taxon>Actinomycetes</taxon>
        <taxon>Pseudonocardiales</taxon>
        <taxon>Pseudonocardiaceae</taxon>
        <taxon>Kutzneria</taxon>
    </lineage>
</organism>
<sequence>MDRLQRGDHSCTAFTDDEAHWQVLTAYTRTGLAEGEKVLIILDPHDLSDDEVVARMDCGTGRVEAAWDSGQLVLTRSPSFFDFPDGRFDKQRQAKTFEKEIERAREEGWSGLRNAGDMGWVLEQGLSDDEVVDYESSVESLFADGRFTAICWYDQRRFSDYLVAAACEVHPLRVLERLDAIDVVRTTKGGRIAGAAELPTREKFTEALRAALERPESRGPFHFELDLTDLTFMEAHCAWQLINLAGSLPEGSKVTVSCGPLVELVLRGLGVDTVSQLELKVEEFE</sequence>
<dbReference type="Pfam" id="PF14417">
    <property type="entry name" value="MEDS"/>
    <property type="match status" value="1"/>
</dbReference>
<name>A0A3E0HI99_9PSEU</name>
<keyword evidence="3" id="KW-1185">Reference proteome</keyword>
<comment type="caution">
    <text evidence="2">The sequence shown here is derived from an EMBL/GenBank/DDBJ whole genome shotgun (WGS) entry which is preliminary data.</text>
</comment>
<dbReference type="Proteomes" id="UP000256269">
    <property type="component" value="Unassembled WGS sequence"/>
</dbReference>